<proteinExistence type="predicted"/>
<keyword evidence="3" id="KW-1185">Reference proteome</keyword>
<dbReference type="RefSeq" id="WP_073488876.1">
    <property type="nucleotide sequence ID" value="NZ_FQVN01000012.1"/>
</dbReference>
<protein>
    <recommendedName>
        <fullName evidence="4">Cell wall anchor protein</fullName>
    </recommendedName>
</protein>
<feature type="compositionally biased region" description="Pro residues" evidence="1">
    <location>
        <begin position="118"/>
        <end position="136"/>
    </location>
</feature>
<accession>A0A1M5LUE4</accession>
<dbReference type="InterPro" id="IPR046282">
    <property type="entry name" value="DUF6319"/>
</dbReference>
<evidence type="ECO:0008006" key="4">
    <source>
        <dbReference type="Google" id="ProtNLM"/>
    </source>
</evidence>
<reference evidence="2 3" key="1">
    <citation type="submission" date="2016-11" db="EMBL/GenBank/DDBJ databases">
        <authorList>
            <person name="Jaros S."/>
            <person name="Januszkiewicz K."/>
            <person name="Wedrychowicz H."/>
        </authorList>
    </citation>
    <scope>NUCLEOTIDE SEQUENCE [LARGE SCALE GENOMIC DNA]</scope>
    <source>
        <strain evidence="2 3">DSM 44523</strain>
    </source>
</reference>
<gene>
    <name evidence="2" type="ORF">SAMN05444320_11266</name>
</gene>
<dbReference type="AlphaFoldDB" id="A0A1M5LUE4"/>
<evidence type="ECO:0000313" key="3">
    <source>
        <dbReference type="Proteomes" id="UP000184501"/>
    </source>
</evidence>
<sequence>MPRPRPLSQEELDQLRAELGAGQHPTVWFTSAAVGVEAGRSGRVVDLGDPADGDFIQVRPTGSKDTLSFSPTEVTMTKPERRKRAAAEPAKPGRAAPGVAAAATSAPAVAAPVRPAAAPAPAPTPTAEPPAPPATPSAPVAQPEASAPGEAARPRRGGRRPAEPPAVVVTLSSTPEGEWTVEVVTGKKRSVRALPVGPGAVAQAARALHPEVSSAIETVLEAARHRQRARVEQLQAELEAARRMLDELVE</sequence>
<feature type="region of interest" description="Disordered" evidence="1">
    <location>
        <begin position="48"/>
        <end position="166"/>
    </location>
</feature>
<feature type="compositionally biased region" description="Polar residues" evidence="1">
    <location>
        <begin position="63"/>
        <end position="75"/>
    </location>
</feature>
<organism evidence="2 3">
    <name type="scientific">Streptoalloteichus hindustanus</name>
    <dbReference type="NCBI Taxonomy" id="2017"/>
    <lineage>
        <taxon>Bacteria</taxon>
        <taxon>Bacillati</taxon>
        <taxon>Actinomycetota</taxon>
        <taxon>Actinomycetes</taxon>
        <taxon>Pseudonocardiales</taxon>
        <taxon>Pseudonocardiaceae</taxon>
        <taxon>Streptoalloteichus</taxon>
    </lineage>
</organism>
<evidence type="ECO:0000256" key="1">
    <source>
        <dbReference type="SAM" id="MobiDB-lite"/>
    </source>
</evidence>
<dbReference type="OrthoDB" id="4560653at2"/>
<feature type="compositionally biased region" description="Low complexity" evidence="1">
    <location>
        <begin position="137"/>
        <end position="151"/>
    </location>
</feature>
<dbReference type="Proteomes" id="UP000184501">
    <property type="component" value="Unassembled WGS sequence"/>
</dbReference>
<evidence type="ECO:0000313" key="2">
    <source>
        <dbReference type="EMBL" id="SHG68742.1"/>
    </source>
</evidence>
<dbReference type="Pfam" id="PF19844">
    <property type="entry name" value="DUF6319"/>
    <property type="match status" value="1"/>
</dbReference>
<name>A0A1M5LUE4_STRHI</name>
<dbReference type="EMBL" id="FQVN01000012">
    <property type="protein sequence ID" value="SHG68742.1"/>
    <property type="molecule type" value="Genomic_DNA"/>
</dbReference>
<feature type="compositionally biased region" description="Low complexity" evidence="1">
    <location>
        <begin position="87"/>
        <end position="117"/>
    </location>
</feature>
<dbReference type="STRING" id="2017.SAMN05444320_11266"/>